<gene>
    <name evidence="1" type="ORF">TEU_02860</name>
</gene>
<sequence length="201" mass="23283">MNTILDALTNAREGIILVEYPSKGHPELTFFEIVNRWRQKGITPLIVDIWDTLHIFIQNLKFEGKELDISDVPVIKERGVVKTGKLIGRVDVMEDFDYHLAAYGQLARRVPEQSRNHTIVVGMEKFSFPFIDNPPKLERYFERVTRRYLTIENRTNFLFLNTDIASEYLRKGLELDSDYVVKIDGRNVQLLKSPGVTENGL</sequence>
<dbReference type="InterPro" id="IPR005489">
    <property type="entry name" value="DUF257"/>
</dbReference>
<dbReference type="Gene3D" id="3.40.50.11570">
    <property type="entry name" value="Protein of unknown function DUF257"/>
    <property type="match status" value="1"/>
</dbReference>
<keyword evidence="2" id="KW-1185">Reference proteome</keyword>
<proteinExistence type="predicted"/>
<dbReference type="HOGENOM" id="CLU_102063_2_0_2"/>
<dbReference type="GeneID" id="25152374"/>
<name>A0A097QSD5_9EURY</name>
<dbReference type="EMBL" id="CP008887">
    <property type="protein sequence ID" value="AIU69369.1"/>
    <property type="molecule type" value="Genomic_DNA"/>
</dbReference>
<evidence type="ECO:0000313" key="1">
    <source>
        <dbReference type="EMBL" id="AIU69369.1"/>
    </source>
</evidence>
<protein>
    <submittedName>
        <fullName evidence="1">Uncharacterized protein</fullName>
    </submittedName>
</protein>
<evidence type="ECO:0000313" key="2">
    <source>
        <dbReference type="Proteomes" id="UP000029980"/>
    </source>
</evidence>
<reference evidence="1 2" key="1">
    <citation type="journal article" date="2015" name="Int. J. Syst. Evol. Microbiol.">
        <title>Thermococcus eurythermalis sp. nov., a conditional piezophilic hyperthermophilic archaeon with a wide temperature range isolated from an oil-immersed chimney in the Guaymas Basin.</title>
        <authorList>
            <person name="Zhao W."/>
            <person name="Zeng X."/>
            <person name="Xiao X."/>
        </authorList>
    </citation>
    <scope>NUCLEOTIDE SEQUENCE [LARGE SCALE GENOMIC DNA]</scope>
    <source>
        <strain evidence="1 2">A501</strain>
    </source>
</reference>
<dbReference type="Pfam" id="PF03192">
    <property type="entry name" value="DUF257"/>
    <property type="match status" value="1"/>
</dbReference>
<dbReference type="RefSeq" id="WP_050002348.1">
    <property type="nucleotide sequence ID" value="NZ_CP008887.1"/>
</dbReference>
<dbReference type="STRING" id="1505907.TEU_02860"/>
<dbReference type="KEGG" id="teu:TEU_02860"/>
<dbReference type="Proteomes" id="UP000029980">
    <property type="component" value="Chromosome"/>
</dbReference>
<organism evidence="1 2">
    <name type="scientific">Thermococcus eurythermalis</name>
    <dbReference type="NCBI Taxonomy" id="1505907"/>
    <lineage>
        <taxon>Archaea</taxon>
        <taxon>Methanobacteriati</taxon>
        <taxon>Methanobacteriota</taxon>
        <taxon>Thermococci</taxon>
        <taxon>Thermococcales</taxon>
        <taxon>Thermococcaceae</taxon>
        <taxon>Thermococcus</taxon>
    </lineage>
</organism>
<accession>A0A097QSD5</accession>
<dbReference type="AlphaFoldDB" id="A0A097QSD5"/>